<evidence type="ECO:0000256" key="3">
    <source>
        <dbReference type="ARBA" id="ARBA00022989"/>
    </source>
</evidence>
<evidence type="ECO:0000256" key="1">
    <source>
        <dbReference type="ARBA" id="ARBA00007387"/>
    </source>
</evidence>
<comment type="caution">
    <text evidence="8">The sequence shown here is derived from an EMBL/GenBank/DDBJ whole genome shotgun (WGS) entry which is preliminary data.</text>
</comment>
<proteinExistence type="inferred from homology"/>
<feature type="transmembrane region" description="Helical" evidence="7">
    <location>
        <begin position="16"/>
        <end position="37"/>
    </location>
</feature>
<organism evidence="8 9">
    <name type="scientific">Amblyomma americanum</name>
    <name type="common">Lone star tick</name>
    <dbReference type="NCBI Taxonomy" id="6943"/>
    <lineage>
        <taxon>Eukaryota</taxon>
        <taxon>Metazoa</taxon>
        <taxon>Ecdysozoa</taxon>
        <taxon>Arthropoda</taxon>
        <taxon>Chelicerata</taxon>
        <taxon>Arachnida</taxon>
        <taxon>Acari</taxon>
        <taxon>Parasitiformes</taxon>
        <taxon>Ixodida</taxon>
        <taxon>Ixodoidea</taxon>
        <taxon>Ixodidae</taxon>
        <taxon>Amblyomminae</taxon>
        <taxon>Amblyomma</taxon>
    </lineage>
</organism>
<comment type="similarity">
    <text evidence="1">Belongs to the TMEM53 family.</text>
</comment>
<keyword evidence="2 7" id="KW-0812">Transmembrane</keyword>
<dbReference type="InterPro" id="IPR029058">
    <property type="entry name" value="AB_hydrolase_fold"/>
</dbReference>
<dbReference type="PANTHER" id="PTHR12265">
    <property type="entry name" value="TRANSMEMBRANE PROTEIN 53"/>
    <property type="match status" value="1"/>
</dbReference>
<dbReference type="InterPro" id="IPR008547">
    <property type="entry name" value="DUF829_TMEM53"/>
</dbReference>
<evidence type="ECO:0000256" key="6">
    <source>
        <dbReference type="ARBA" id="ARBA00034303"/>
    </source>
</evidence>
<dbReference type="Proteomes" id="UP001321473">
    <property type="component" value="Unassembled WGS sequence"/>
</dbReference>
<dbReference type="SUPFAM" id="SSF53474">
    <property type="entry name" value="alpha/beta-Hydrolases"/>
    <property type="match status" value="1"/>
</dbReference>
<evidence type="ECO:0000256" key="4">
    <source>
        <dbReference type="ARBA" id="ARBA00023136"/>
    </source>
</evidence>
<reference evidence="8 9" key="1">
    <citation type="journal article" date="2023" name="Arcadia Sci">
        <title>De novo assembly of a long-read Amblyomma americanum tick genome.</title>
        <authorList>
            <person name="Chou S."/>
            <person name="Poskanzer K.E."/>
            <person name="Rollins M."/>
            <person name="Thuy-Boun P.S."/>
        </authorList>
    </citation>
    <scope>NUCLEOTIDE SEQUENCE [LARGE SCALE GENOMIC DNA]</scope>
    <source>
        <strain evidence="8">F_SG_1</strain>
        <tissue evidence="8">Salivary glands</tissue>
    </source>
</reference>
<dbReference type="Pfam" id="PF05705">
    <property type="entry name" value="DUF829"/>
    <property type="match status" value="1"/>
</dbReference>
<dbReference type="GO" id="GO:0005640">
    <property type="term" value="C:nuclear outer membrane"/>
    <property type="evidence" value="ECO:0007669"/>
    <property type="project" value="UniProtKB-SubCell"/>
</dbReference>
<keyword evidence="9" id="KW-1185">Reference proteome</keyword>
<protein>
    <submittedName>
        <fullName evidence="8">Uncharacterized protein</fullName>
    </submittedName>
</protein>
<accession>A0AAQ4DRG5</accession>
<comment type="subcellular location">
    <subcellularLocation>
        <location evidence="6">Nucleus outer membrane</location>
        <topology evidence="6">Single-pass membrane protein</topology>
    </subcellularLocation>
</comment>
<keyword evidence="4 7" id="KW-0472">Membrane</keyword>
<evidence type="ECO:0000256" key="7">
    <source>
        <dbReference type="SAM" id="Phobius"/>
    </source>
</evidence>
<evidence type="ECO:0000313" key="9">
    <source>
        <dbReference type="Proteomes" id="UP001321473"/>
    </source>
</evidence>
<dbReference type="AlphaFoldDB" id="A0AAQ4DRG5"/>
<keyword evidence="3 7" id="KW-1133">Transmembrane helix</keyword>
<gene>
    <name evidence="8" type="ORF">V5799_032334</name>
</gene>
<evidence type="ECO:0000313" key="8">
    <source>
        <dbReference type="EMBL" id="KAK8765055.1"/>
    </source>
</evidence>
<name>A0AAQ4DRG5_AMBAM</name>
<dbReference type="PANTHER" id="PTHR12265:SF30">
    <property type="entry name" value="TRANSMEMBRANE PROTEIN 53"/>
    <property type="match status" value="1"/>
</dbReference>
<keyword evidence="5" id="KW-0539">Nucleus</keyword>
<dbReference type="EMBL" id="JARKHS020027763">
    <property type="protein sequence ID" value="KAK8765055.1"/>
    <property type="molecule type" value="Genomic_DNA"/>
</dbReference>
<evidence type="ECO:0000256" key="5">
    <source>
        <dbReference type="ARBA" id="ARBA00023242"/>
    </source>
</evidence>
<sequence length="138" mass="15790">MATFVKGRTLFRYSVAFFWAMALWVYSTLASLGNLVFGTRFHQVESAYNALLAESPLCPQLFLYSEKDAICSHQSIHAFADARRAKGVPVEEVFWQDSPHVQHFILHRNQYITSVTDFMRRCLQGTIQVSSPVGKKDR</sequence>
<evidence type="ECO:0000256" key="2">
    <source>
        <dbReference type="ARBA" id="ARBA00022692"/>
    </source>
</evidence>
<dbReference type="Gene3D" id="3.40.50.1820">
    <property type="entry name" value="alpha/beta hydrolase"/>
    <property type="match status" value="1"/>
</dbReference>